<dbReference type="InterPro" id="IPR036867">
    <property type="entry name" value="R3H_dom_sf"/>
</dbReference>
<dbReference type="SMART" id="SM00393">
    <property type="entry name" value="R3H"/>
    <property type="match status" value="1"/>
</dbReference>
<dbReference type="Gene3D" id="3.30.1370.50">
    <property type="entry name" value="R3H-like domain"/>
    <property type="match status" value="1"/>
</dbReference>
<evidence type="ECO:0000259" key="1">
    <source>
        <dbReference type="PROSITE" id="PS51061"/>
    </source>
</evidence>
<protein>
    <submittedName>
        <fullName evidence="2">KH domain-containing protein</fullName>
    </submittedName>
</protein>
<dbReference type="InterPro" id="IPR038008">
    <property type="entry name" value="Jag_KH"/>
</dbReference>
<dbReference type="EMBL" id="JAIMFO010000006">
    <property type="protein sequence ID" value="MBY4797806.1"/>
    <property type="molecule type" value="Genomic_DNA"/>
</dbReference>
<comment type="caution">
    <text evidence="2">The sequence shown here is derived from an EMBL/GenBank/DDBJ whole genome shotgun (WGS) entry which is preliminary data.</text>
</comment>
<dbReference type="Pfam" id="PF01424">
    <property type="entry name" value="R3H"/>
    <property type="match status" value="1"/>
</dbReference>
<dbReference type="PROSITE" id="PS51061">
    <property type="entry name" value="R3H"/>
    <property type="match status" value="1"/>
</dbReference>
<organism evidence="2 3">
    <name type="scientific">Collinsella ureilytica</name>
    <dbReference type="NCBI Taxonomy" id="2869515"/>
    <lineage>
        <taxon>Bacteria</taxon>
        <taxon>Bacillati</taxon>
        <taxon>Actinomycetota</taxon>
        <taxon>Coriobacteriia</taxon>
        <taxon>Coriobacteriales</taxon>
        <taxon>Coriobacteriaceae</taxon>
        <taxon>Collinsella</taxon>
    </lineage>
</organism>
<name>A0ABS7MKA3_9ACTN</name>
<dbReference type="Pfam" id="PF13083">
    <property type="entry name" value="KH_KhpA-B"/>
    <property type="match status" value="1"/>
</dbReference>
<dbReference type="InterPro" id="IPR015946">
    <property type="entry name" value="KH_dom-like_a/b"/>
</dbReference>
<dbReference type="PANTHER" id="PTHR35800">
    <property type="entry name" value="PROTEIN JAG"/>
    <property type="match status" value="1"/>
</dbReference>
<proteinExistence type="predicted"/>
<dbReference type="Proteomes" id="UP000700908">
    <property type="component" value="Unassembled WGS sequence"/>
</dbReference>
<dbReference type="InterPro" id="IPR001374">
    <property type="entry name" value="R3H_dom"/>
</dbReference>
<dbReference type="CDD" id="cd02414">
    <property type="entry name" value="KH-II_Jag"/>
    <property type="match status" value="1"/>
</dbReference>
<dbReference type="InterPro" id="IPR039247">
    <property type="entry name" value="KhpB"/>
</dbReference>
<evidence type="ECO:0000313" key="2">
    <source>
        <dbReference type="EMBL" id="MBY4797806.1"/>
    </source>
</evidence>
<gene>
    <name evidence="2" type="ORF">K6V98_05490</name>
</gene>
<dbReference type="Gene3D" id="3.30.300.20">
    <property type="match status" value="1"/>
</dbReference>
<evidence type="ECO:0000313" key="3">
    <source>
        <dbReference type="Proteomes" id="UP000700908"/>
    </source>
</evidence>
<feature type="domain" description="R3H" evidence="1">
    <location>
        <begin position="125"/>
        <end position="190"/>
    </location>
</feature>
<dbReference type="PANTHER" id="PTHR35800:SF1">
    <property type="entry name" value="RNA-BINDING PROTEIN KHPB"/>
    <property type="match status" value="1"/>
</dbReference>
<sequence>MDEQELELHEELDTLDTDASLFELIAERYRSGAGLQDEDIDRIADLALNVLKELLQSFGVDHVTIDEFEGNDGELIFDINGSDLAVLIGRHGRTLESLQMLFSLIVSRKIGFRFPIVVDIEGYKARRHDKVVGMAMSAADRAVSQDRSISLPAMSAYERRLVHISLRERADVVTHSEGMDAERHVVVEPV</sequence>
<keyword evidence="3" id="KW-1185">Reference proteome</keyword>
<dbReference type="RefSeq" id="WP_222199517.1">
    <property type="nucleotide sequence ID" value="NZ_JAIMFO010000006.1"/>
</dbReference>
<accession>A0ABS7MKA3</accession>
<dbReference type="CDD" id="cd02644">
    <property type="entry name" value="R3H_jag"/>
    <property type="match status" value="1"/>
</dbReference>
<dbReference type="SUPFAM" id="SSF82708">
    <property type="entry name" value="R3H domain"/>
    <property type="match status" value="1"/>
</dbReference>
<dbReference type="InterPro" id="IPR034079">
    <property type="entry name" value="R3H_KhpB"/>
</dbReference>
<reference evidence="2 3" key="1">
    <citation type="submission" date="2021-08" db="EMBL/GenBank/DDBJ databases">
        <title>Collinsella faecalis sp. nov. isolated from swine faeces.</title>
        <authorList>
            <person name="Oh B.S."/>
            <person name="Lee J.H."/>
        </authorList>
    </citation>
    <scope>NUCLEOTIDE SEQUENCE [LARGE SCALE GENOMIC DNA]</scope>
    <source>
        <strain evidence="2 3">AGMB00827</strain>
    </source>
</reference>